<dbReference type="EMBL" id="MCRJ01000114">
    <property type="protein sequence ID" value="ODN69031.1"/>
    <property type="molecule type" value="Genomic_DNA"/>
</dbReference>
<dbReference type="GO" id="GO:0052856">
    <property type="term" value="F:NAD(P)HX epimerase activity"/>
    <property type="evidence" value="ECO:0007669"/>
    <property type="project" value="TreeGrafter"/>
</dbReference>
<dbReference type="GO" id="GO:0110051">
    <property type="term" value="P:metabolite repair"/>
    <property type="evidence" value="ECO:0007669"/>
    <property type="project" value="TreeGrafter"/>
</dbReference>
<evidence type="ECO:0000256" key="1">
    <source>
        <dbReference type="ARBA" id="ARBA00022741"/>
    </source>
</evidence>
<dbReference type="InterPro" id="IPR000631">
    <property type="entry name" value="CARKD"/>
</dbReference>
<dbReference type="CDD" id="cd01171">
    <property type="entry name" value="YXKO-related"/>
    <property type="match status" value="1"/>
</dbReference>
<keyword evidence="2" id="KW-0067">ATP-binding</keyword>
<keyword evidence="4" id="KW-0520">NAD</keyword>
<dbReference type="PANTHER" id="PTHR12592">
    <property type="entry name" value="ATP-DEPENDENT (S)-NAD(P)H-HYDRATE DEHYDRATASE FAMILY MEMBER"/>
    <property type="match status" value="1"/>
</dbReference>
<dbReference type="InterPro" id="IPR017953">
    <property type="entry name" value="Carbohydrate_kinase_pred_CS"/>
</dbReference>
<dbReference type="AlphaFoldDB" id="A0A1E3H0C8"/>
<accession>A0A1E3H0C8</accession>
<dbReference type="GO" id="GO:0052855">
    <property type="term" value="F:ADP-dependent NAD(P)H-hydrate dehydratase activity"/>
    <property type="evidence" value="ECO:0007669"/>
    <property type="project" value="TreeGrafter"/>
</dbReference>
<dbReference type="PANTHER" id="PTHR12592:SF0">
    <property type="entry name" value="ATP-DEPENDENT (S)-NAD(P)H-HYDRATE DEHYDRATASE"/>
    <property type="match status" value="1"/>
</dbReference>
<name>A0A1E3H0C8_9HYPH</name>
<evidence type="ECO:0000313" key="7">
    <source>
        <dbReference type="EMBL" id="ODN69031.1"/>
    </source>
</evidence>
<dbReference type="PATRIC" id="fig|1439726.3.peg.3853"/>
<dbReference type="PROSITE" id="PS51383">
    <property type="entry name" value="YJEF_C_3"/>
    <property type="match status" value="1"/>
</dbReference>
<reference evidence="7 8" key="1">
    <citation type="submission" date="2016-07" db="EMBL/GenBank/DDBJ databases">
        <title>Draft Genome Sequence of Methylobrevis pamukkalensis PK2.</title>
        <authorList>
            <person name="Vasilenko O.V."/>
            <person name="Doronina N.V."/>
            <person name="Shmareva M.N."/>
            <person name="Tarlachkov S.V."/>
            <person name="Mustakhimov I."/>
            <person name="Trotsenko Y.A."/>
        </authorList>
    </citation>
    <scope>NUCLEOTIDE SEQUENCE [LARGE SCALE GENOMIC DNA]</scope>
    <source>
        <strain evidence="7 8">PK2</strain>
    </source>
</reference>
<sequence>MLTPHAGEFARLFGAPAGASKIDLARAAAERSGGVVVFKGADSVAAAPSGLAVVNENAPADLATAGSGDVLAGIIGGLLAQGRDGFAAAAMGVWMHGRAGTVAGPGLVADDLVEALRTVLREGLETE</sequence>
<evidence type="ECO:0000256" key="4">
    <source>
        <dbReference type="ARBA" id="ARBA00023027"/>
    </source>
</evidence>
<keyword evidence="3" id="KW-0521">NADP</keyword>
<dbReference type="Proteomes" id="UP000094622">
    <property type="component" value="Unassembled WGS sequence"/>
</dbReference>
<evidence type="ECO:0000313" key="8">
    <source>
        <dbReference type="Proteomes" id="UP000094622"/>
    </source>
</evidence>
<dbReference type="SUPFAM" id="SSF53613">
    <property type="entry name" value="Ribokinase-like"/>
    <property type="match status" value="1"/>
</dbReference>
<keyword evidence="1" id="KW-0547">Nucleotide-binding</keyword>
<dbReference type="GO" id="GO:0005524">
    <property type="term" value="F:ATP binding"/>
    <property type="evidence" value="ECO:0007669"/>
    <property type="project" value="UniProtKB-KW"/>
</dbReference>
<proteinExistence type="predicted"/>
<dbReference type="Gene3D" id="3.40.1190.20">
    <property type="match status" value="1"/>
</dbReference>
<protein>
    <submittedName>
        <fullName evidence="7">Bifunctional NAD(P)H-hydrate repair enzyme Nnr</fullName>
    </submittedName>
</protein>
<dbReference type="PROSITE" id="PS01050">
    <property type="entry name" value="YJEF_C_2"/>
    <property type="match status" value="1"/>
</dbReference>
<dbReference type="Pfam" id="PF01256">
    <property type="entry name" value="Carb_kinase"/>
    <property type="match status" value="1"/>
</dbReference>
<evidence type="ECO:0000256" key="2">
    <source>
        <dbReference type="ARBA" id="ARBA00022840"/>
    </source>
</evidence>
<organism evidence="7 8">
    <name type="scientific">Methylobrevis pamukkalensis</name>
    <dbReference type="NCBI Taxonomy" id="1439726"/>
    <lineage>
        <taxon>Bacteria</taxon>
        <taxon>Pseudomonadati</taxon>
        <taxon>Pseudomonadota</taxon>
        <taxon>Alphaproteobacteria</taxon>
        <taxon>Hyphomicrobiales</taxon>
        <taxon>Pleomorphomonadaceae</taxon>
        <taxon>Methylobrevis</taxon>
    </lineage>
</organism>
<keyword evidence="8" id="KW-1185">Reference proteome</keyword>
<evidence type="ECO:0000259" key="6">
    <source>
        <dbReference type="PROSITE" id="PS51383"/>
    </source>
</evidence>
<comment type="caution">
    <text evidence="7">The sequence shown here is derived from an EMBL/GenBank/DDBJ whole genome shotgun (WGS) entry which is preliminary data.</text>
</comment>
<keyword evidence="5" id="KW-0456">Lyase</keyword>
<feature type="domain" description="YjeF C-terminal" evidence="6">
    <location>
        <begin position="1"/>
        <end position="123"/>
    </location>
</feature>
<evidence type="ECO:0000256" key="3">
    <source>
        <dbReference type="ARBA" id="ARBA00022857"/>
    </source>
</evidence>
<gene>
    <name evidence="7" type="primary">nnr_2</name>
    <name evidence="7" type="ORF">A6302_03655</name>
</gene>
<evidence type="ECO:0000256" key="5">
    <source>
        <dbReference type="ARBA" id="ARBA00023239"/>
    </source>
</evidence>
<dbReference type="InterPro" id="IPR029056">
    <property type="entry name" value="Ribokinase-like"/>
</dbReference>